<dbReference type="NCBIfam" id="TIGR00229">
    <property type="entry name" value="sensory_box"/>
    <property type="match status" value="1"/>
</dbReference>
<dbReference type="Gene3D" id="3.30.450.20">
    <property type="entry name" value="PAS domain"/>
    <property type="match status" value="1"/>
</dbReference>
<keyword evidence="8" id="KW-1185">Reference proteome</keyword>
<evidence type="ECO:0000256" key="5">
    <source>
        <dbReference type="ARBA" id="ARBA00022777"/>
    </source>
</evidence>
<dbReference type="Gene3D" id="1.10.10.10">
    <property type="entry name" value="Winged helix-like DNA-binding domain superfamily/Winged helix DNA-binding domain"/>
    <property type="match status" value="1"/>
</dbReference>
<evidence type="ECO:0000256" key="3">
    <source>
        <dbReference type="ARBA" id="ARBA00022553"/>
    </source>
</evidence>
<accession>W9AUD9</accession>
<gene>
    <name evidence="7" type="ORF">BN977_03923</name>
</gene>
<dbReference type="Pfam" id="PF03861">
    <property type="entry name" value="ANTAR"/>
    <property type="match status" value="1"/>
</dbReference>
<evidence type="ECO:0000259" key="6">
    <source>
        <dbReference type="PROSITE" id="PS50921"/>
    </source>
</evidence>
<evidence type="ECO:0000313" key="7">
    <source>
        <dbReference type="EMBL" id="CDO09103.1"/>
    </source>
</evidence>
<evidence type="ECO:0000256" key="1">
    <source>
        <dbReference type="ARBA" id="ARBA00000085"/>
    </source>
</evidence>
<dbReference type="EMBL" id="CCBB010000003">
    <property type="protein sequence ID" value="CDO09103.1"/>
    <property type="molecule type" value="Genomic_DNA"/>
</dbReference>
<dbReference type="InterPro" id="IPR005561">
    <property type="entry name" value="ANTAR"/>
</dbReference>
<proteinExistence type="predicted"/>
<dbReference type="PANTHER" id="PTHR43304">
    <property type="entry name" value="PHYTOCHROME-LIKE PROTEIN CPH1"/>
    <property type="match status" value="1"/>
</dbReference>
<dbReference type="InterPro" id="IPR000014">
    <property type="entry name" value="PAS"/>
</dbReference>
<dbReference type="EC" id="2.7.13.3" evidence="2"/>
<dbReference type="STRING" id="258533.BN977_03923"/>
<evidence type="ECO:0000313" key="8">
    <source>
        <dbReference type="Proteomes" id="UP000028870"/>
    </source>
</evidence>
<dbReference type="PROSITE" id="PS50921">
    <property type="entry name" value="ANTAR"/>
    <property type="match status" value="1"/>
</dbReference>
<reference evidence="7" key="1">
    <citation type="submission" date="2014-03" db="EMBL/GenBank/DDBJ databases">
        <title>Draft Genome Sequence of Mycobacterium cosmeticum DSM 44829.</title>
        <authorList>
            <person name="Croce O."/>
            <person name="Robert C."/>
            <person name="Raoult D."/>
            <person name="Drancourt M."/>
        </authorList>
    </citation>
    <scope>NUCLEOTIDE SEQUENCE [LARGE SCALE GENOMIC DNA]</scope>
    <source>
        <strain evidence="7">DSM 44829</strain>
    </source>
</reference>
<comment type="catalytic activity">
    <reaction evidence="1">
        <text>ATP + protein L-histidine = ADP + protein N-phospho-L-histidine.</text>
        <dbReference type="EC" id="2.7.13.3"/>
    </reaction>
</comment>
<evidence type="ECO:0000256" key="4">
    <source>
        <dbReference type="ARBA" id="ARBA00022679"/>
    </source>
</evidence>
<dbReference type="SUPFAM" id="SSF55785">
    <property type="entry name" value="PYP-like sensor domain (PAS domain)"/>
    <property type="match status" value="1"/>
</dbReference>
<dbReference type="GO" id="GO:0004673">
    <property type="term" value="F:protein histidine kinase activity"/>
    <property type="evidence" value="ECO:0007669"/>
    <property type="project" value="UniProtKB-EC"/>
</dbReference>
<dbReference type="eggNOG" id="COG3707">
    <property type="taxonomic scope" value="Bacteria"/>
</dbReference>
<evidence type="ECO:0000256" key="2">
    <source>
        <dbReference type="ARBA" id="ARBA00012438"/>
    </source>
</evidence>
<feature type="domain" description="ANTAR" evidence="6">
    <location>
        <begin position="133"/>
        <end position="194"/>
    </location>
</feature>
<dbReference type="InterPro" id="IPR013655">
    <property type="entry name" value="PAS_fold_3"/>
</dbReference>
<sequence length="231" mass="25847">MEGNENRPVGGSDVSPVEQALAGGIPQRAGWYRFFFADERWEWSPEVESIHGYEPGTAAPTTELVLRHKHPDDQEAMAATLHDIRRSRKPFSTRHRIITVQGTIREVVVIGELLRDDSGDVVGTQGYYIDVTPARDALISDAVAEIADNRAVIEQVKGALSLVYRIEPEVAFDVLRWRSQETNVKLRALAEQLMADFAIVGGGERLPPREVFDRLLVTAHQRIRARSARAK</sequence>
<dbReference type="Pfam" id="PF08447">
    <property type="entry name" value="PAS_3"/>
    <property type="match status" value="1"/>
</dbReference>
<dbReference type="PANTHER" id="PTHR43304:SF1">
    <property type="entry name" value="PAC DOMAIN-CONTAINING PROTEIN"/>
    <property type="match status" value="1"/>
</dbReference>
<dbReference type="SMART" id="SM01012">
    <property type="entry name" value="ANTAR"/>
    <property type="match status" value="1"/>
</dbReference>
<name>W9AUD9_MYCCO</name>
<dbReference type="Gene3D" id="2.10.70.100">
    <property type="match status" value="1"/>
</dbReference>
<organism evidence="7 8">
    <name type="scientific">Mycolicibacterium cosmeticum</name>
    <dbReference type="NCBI Taxonomy" id="258533"/>
    <lineage>
        <taxon>Bacteria</taxon>
        <taxon>Bacillati</taxon>
        <taxon>Actinomycetota</taxon>
        <taxon>Actinomycetes</taxon>
        <taxon>Mycobacteriales</taxon>
        <taxon>Mycobacteriaceae</taxon>
        <taxon>Mycolicibacterium</taxon>
    </lineage>
</organism>
<dbReference type="Proteomes" id="UP000028870">
    <property type="component" value="Unassembled WGS sequence"/>
</dbReference>
<dbReference type="AlphaFoldDB" id="W9AUD9"/>
<dbReference type="InterPro" id="IPR035965">
    <property type="entry name" value="PAS-like_dom_sf"/>
</dbReference>
<keyword evidence="5" id="KW-0418">Kinase</keyword>
<protein>
    <recommendedName>
        <fullName evidence="2">histidine kinase</fullName>
        <ecNumber evidence="2">2.7.13.3</ecNumber>
    </recommendedName>
</protein>
<dbReference type="RefSeq" id="WP_036400715.1">
    <property type="nucleotide sequence ID" value="NZ_CCBB010000003.1"/>
</dbReference>
<dbReference type="InterPro" id="IPR036388">
    <property type="entry name" value="WH-like_DNA-bd_sf"/>
</dbReference>
<dbReference type="GO" id="GO:0003723">
    <property type="term" value="F:RNA binding"/>
    <property type="evidence" value="ECO:0007669"/>
    <property type="project" value="InterPro"/>
</dbReference>
<dbReference type="InterPro" id="IPR052162">
    <property type="entry name" value="Sensor_kinase/Photoreceptor"/>
</dbReference>
<reference evidence="7" key="2">
    <citation type="submission" date="2014-03" db="EMBL/GenBank/DDBJ databases">
        <authorList>
            <person name="Urmite Genomes"/>
        </authorList>
    </citation>
    <scope>NUCLEOTIDE SEQUENCE</scope>
    <source>
        <strain evidence="7">DSM 44829</strain>
    </source>
</reference>
<comment type="caution">
    <text evidence="7">The sequence shown here is derived from an EMBL/GenBank/DDBJ whole genome shotgun (WGS) entry which is preliminary data.</text>
</comment>
<keyword evidence="3" id="KW-0597">Phosphoprotein</keyword>
<keyword evidence="4" id="KW-0808">Transferase</keyword>